<feature type="region of interest" description="Disordered" evidence="1">
    <location>
        <begin position="350"/>
        <end position="442"/>
    </location>
</feature>
<keyword evidence="3" id="KW-1185">Reference proteome</keyword>
<dbReference type="EMBL" id="JAAMPI010000360">
    <property type="protein sequence ID" value="KAF4632293.1"/>
    <property type="molecule type" value="Genomic_DNA"/>
</dbReference>
<feature type="region of interest" description="Disordered" evidence="1">
    <location>
        <begin position="1202"/>
        <end position="1288"/>
    </location>
</feature>
<feature type="compositionally biased region" description="Polar residues" evidence="1">
    <location>
        <begin position="1268"/>
        <end position="1288"/>
    </location>
</feature>
<gene>
    <name evidence="2" type="ORF">G7Y89_g5832</name>
</gene>
<dbReference type="OrthoDB" id="10372327at2759"/>
<feature type="compositionally biased region" description="Polar residues" evidence="1">
    <location>
        <begin position="431"/>
        <end position="442"/>
    </location>
</feature>
<comment type="caution">
    <text evidence="2">The sequence shown here is derived from an EMBL/GenBank/DDBJ whole genome shotgun (WGS) entry which is preliminary data.</text>
</comment>
<feature type="compositionally biased region" description="Basic residues" evidence="1">
    <location>
        <begin position="1328"/>
        <end position="1353"/>
    </location>
</feature>
<feature type="compositionally biased region" description="Basic and acidic residues" evidence="1">
    <location>
        <begin position="1058"/>
        <end position="1067"/>
    </location>
</feature>
<feature type="compositionally biased region" description="Polar residues" evidence="1">
    <location>
        <begin position="1464"/>
        <end position="1479"/>
    </location>
</feature>
<feature type="compositionally biased region" description="Polar residues" evidence="1">
    <location>
        <begin position="397"/>
        <end position="415"/>
    </location>
</feature>
<feature type="region of interest" description="Disordered" evidence="1">
    <location>
        <begin position="1317"/>
        <end position="1360"/>
    </location>
</feature>
<name>A0A8H4W321_9HELO</name>
<feature type="compositionally biased region" description="Basic and acidic residues" evidence="1">
    <location>
        <begin position="921"/>
        <end position="931"/>
    </location>
</feature>
<protein>
    <submittedName>
        <fullName evidence="2">Uncharacterized protein</fullName>
    </submittedName>
</protein>
<feature type="region of interest" description="Disordered" evidence="1">
    <location>
        <begin position="984"/>
        <end position="1071"/>
    </location>
</feature>
<accession>A0A8H4W321</accession>
<feature type="compositionally biased region" description="Basic and acidic residues" evidence="1">
    <location>
        <begin position="1039"/>
        <end position="1049"/>
    </location>
</feature>
<feature type="region of interest" description="Disordered" evidence="1">
    <location>
        <begin position="200"/>
        <end position="265"/>
    </location>
</feature>
<feature type="region of interest" description="Disordered" evidence="1">
    <location>
        <begin position="918"/>
        <end position="943"/>
    </location>
</feature>
<dbReference type="Proteomes" id="UP000566819">
    <property type="component" value="Unassembled WGS sequence"/>
</dbReference>
<feature type="region of interest" description="Disordered" evidence="1">
    <location>
        <begin position="1517"/>
        <end position="1544"/>
    </location>
</feature>
<feature type="compositionally biased region" description="Polar residues" evidence="1">
    <location>
        <begin position="359"/>
        <end position="388"/>
    </location>
</feature>
<evidence type="ECO:0000256" key="1">
    <source>
        <dbReference type="SAM" id="MobiDB-lite"/>
    </source>
</evidence>
<reference evidence="2 3" key="1">
    <citation type="submission" date="2020-03" db="EMBL/GenBank/DDBJ databases">
        <title>Draft Genome Sequence of Cudoniella acicularis.</title>
        <authorList>
            <person name="Buettner E."/>
            <person name="Kellner H."/>
        </authorList>
    </citation>
    <scope>NUCLEOTIDE SEQUENCE [LARGE SCALE GENOMIC DNA]</scope>
    <source>
        <strain evidence="2 3">DSM 108380</strain>
    </source>
</reference>
<evidence type="ECO:0000313" key="3">
    <source>
        <dbReference type="Proteomes" id="UP000566819"/>
    </source>
</evidence>
<feature type="compositionally biased region" description="Polar residues" evidence="1">
    <location>
        <begin position="1249"/>
        <end position="1258"/>
    </location>
</feature>
<feature type="region of interest" description="Disordered" evidence="1">
    <location>
        <begin position="1400"/>
        <end position="1500"/>
    </location>
</feature>
<feature type="region of interest" description="Disordered" evidence="1">
    <location>
        <begin position="1570"/>
        <end position="1599"/>
    </location>
</feature>
<sequence>MIPASECGSRRETADAEERDFFSAGHDISHSLHNIALVHRPKPDATSLTPDSEVKTAKASEQPNDDTRKLLDDIAAQQKKLFFNEFGNQNNDDVERGKAVMALRSSLKDCGFPMYLSVIEPDSTSQADASHVKLTRARARSIERRSARKRMVSILLKNDLHMEKKWLIENALKDKLSAASKGNYVNKNQFPNVVLPSVALPNAHRKRNKPKQGPVVSTRAITRKKRQSHVSHQAENLPRVRGGWLTPTEENKSHQEDFREEDTLEDEFEIEGTLSPLLPLTSEKESTYSDSSVSSLWAKDQHLQLTSTSPPELSNGVSSGPYCDCLDCAAHDSFSDNESLAFSYVSSTPPFHRHAASEGQLNANTPPPSHSTSCSQHLSTANSDNKLSVINLHGPSNLHNLNKPLGSSDNTQAGEKTQPHRGDENGDPAVNNATCNRDSAQSLPIKRQNSSRCLDSFAFIPKTMDKILQRKHLSYKNSRYQSGISYLVRWFPGWIPERLYNFIRRGAIRAILGRRDTTRGPEMYVQWNDSWVTFQGRDALHVEHMLSFTFDNNIKMTKSAGDNTERVRSWLSQAFSNVPWDPMDVNALEVLKHAPSLPDTDQNTPQHPSVAEPRQSYEELRINRFNRERIINSHPSSSPKTPSLRRQLVAAAISQEDESLIAAFPELDPSDTCDGDSVTSGDTLNSVVSLECTRLEVGGKNILPRGPEFVTMNPKPASPKESPAMFPMFPMESHDAVKDLFDSGNDETPHCPNIGEFNDSDSELRIDTCSIFPSSNSSIPSRRSLCHNIQNSTETSKTDRSNVNIRGGGCMYSKSKVDHEQDPIVPFFEPMVADDKRFIWKIPSRIHDKPFSIRFEPEGQRAIVTIDSTEKPMRMLRYDDRFLVDPPIPVYIVQVHRGKCCYYYIECPRLIGRRTPTPRLVSERNDDESLHRRSASNDWGKTGIQMQSLNLQDQNHADEERESSPPTEPFPEFEQIEESDQVLIANGPPPSYETEQTSSHGRSTRRRSYGDHIDTTRDPNVIDSRRRRSDGAGPAPSGKVREETSKPNKDTASQEVGTSEHSEHVGIVRDSGVVDNGRCQVRDESIRDVAMEDVGTSEHSEHITSTVDQRGAGLGDCCAGVTGYYRNVKHSLKDLRKGWARYRRLRDDPEFSNEYPDGDTSGQPTVFIKSGRVHAVRGPQPEPSILGGRQLRHVRWVDGNLDTIPEENDSRNPSCAASLPPHPEQQHKTHSCSKHPEAEDSRLAGLAGSSKTSRTRYNPFSLHKSPIKPSTQGRQISSNNAQHNQNTGNVSLIGERSSFAHPAESGQSCEIRVTVEECEPEEREPKQHTSKGRASKKSSWSRRRSDKRRRRPTSRQFLCNIGSGDESQDIILRGGGCLINGKNRVANSCRAYQTARKGRADIRSCKSAATTSARRPGPRPISRDSSLLDKSMENLPAEPVNARSRRRSSCNATSLFNSDDEKSSVTSQSRRSWIGTTEESIFDNGDSDKDHMPPLSSDRNISAPLQKVDKAMRKVRLREKRREAPAAHRSSDGSTSAGRWDGGPRVMDAAFRRAEKLELLEINSAVKTPRNFSAPLSIKRKREVEDDGERPTKKFQLKN</sequence>
<feature type="compositionally biased region" description="Basic and acidic residues" evidence="1">
    <location>
        <begin position="1008"/>
        <end position="1017"/>
    </location>
</feature>
<feature type="compositionally biased region" description="Basic and acidic residues" evidence="1">
    <location>
        <begin position="1520"/>
        <end position="1531"/>
    </location>
</feature>
<evidence type="ECO:0000313" key="2">
    <source>
        <dbReference type="EMBL" id="KAF4632293.1"/>
    </source>
</evidence>
<feature type="region of interest" description="Disordered" evidence="1">
    <location>
        <begin position="41"/>
        <end position="66"/>
    </location>
</feature>
<proteinExistence type="predicted"/>
<organism evidence="2 3">
    <name type="scientific">Cudoniella acicularis</name>
    <dbReference type="NCBI Taxonomy" id="354080"/>
    <lineage>
        <taxon>Eukaryota</taxon>
        <taxon>Fungi</taxon>
        <taxon>Dikarya</taxon>
        <taxon>Ascomycota</taxon>
        <taxon>Pezizomycotina</taxon>
        <taxon>Leotiomycetes</taxon>
        <taxon>Helotiales</taxon>
        <taxon>Tricladiaceae</taxon>
        <taxon>Cudoniella</taxon>
    </lineage>
</organism>
<feature type="region of interest" description="Disordered" evidence="1">
    <location>
        <begin position="595"/>
        <end position="616"/>
    </location>
</feature>